<comment type="similarity">
    <text evidence="2">Belongs to the eukaryotic/archaeal RNase P protein component 1 family.</text>
</comment>
<dbReference type="GO" id="GO:0006364">
    <property type="term" value="P:rRNA processing"/>
    <property type="evidence" value="ECO:0007669"/>
    <property type="project" value="TreeGrafter"/>
</dbReference>
<organism evidence="3 4">
    <name type="scientific">Coemansia spiralis</name>
    <dbReference type="NCBI Taxonomy" id="417178"/>
    <lineage>
        <taxon>Eukaryota</taxon>
        <taxon>Fungi</taxon>
        <taxon>Fungi incertae sedis</taxon>
        <taxon>Zoopagomycota</taxon>
        <taxon>Kickxellomycotina</taxon>
        <taxon>Kickxellomycetes</taxon>
        <taxon>Kickxellales</taxon>
        <taxon>Kickxellaceae</taxon>
        <taxon>Coemansia</taxon>
    </lineage>
</organism>
<dbReference type="GO" id="GO:0005634">
    <property type="term" value="C:nucleus"/>
    <property type="evidence" value="ECO:0007669"/>
    <property type="project" value="UniProtKB-SubCell"/>
</dbReference>
<dbReference type="GO" id="GO:0004526">
    <property type="term" value="F:ribonuclease P activity"/>
    <property type="evidence" value="ECO:0007669"/>
    <property type="project" value="UniProtKB-EC"/>
</dbReference>
<evidence type="ECO:0000313" key="3">
    <source>
        <dbReference type="EMBL" id="KAJ2684663.1"/>
    </source>
</evidence>
<reference evidence="3" key="1">
    <citation type="submission" date="2022-07" db="EMBL/GenBank/DDBJ databases">
        <title>Phylogenomic reconstructions and comparative analyses of Kickxellomycotina fungi.</title>
        <authorList>
            <person name="Reynolds N.K."/>
            <person name="Stajich J.E."/>
            <person name="Barry K."/>
            <person name="Grigoriev I.V."/>
            <person name="Crous P."/>
            <person name="Smith M.E."/>
        </authorList>
    </citation>
    <scope>NUCLEOTIDE SEQUENCE</scope>
    <source>
        <strain evidence="3">CBS 109367</strain>
    </source>
</reference>
<keyword evidence="4" id="KW-1185">Reference proteome</keyword>
<dbReference type="AlphaFoldDB" id="A0A9W8L3C2"/>
<dbReference type="GO" id="GO:0033204">
    <property type="term" value="F:ribonuclease P RNA binding"/>
    <property type="evidence" value="ECO:0007669"/>
    <property type="project" value="InterPro"/>
</dbReference>
<evidence type="ECO:0000256" key="1">
    <source>
        <dbReference type="ARBA" id="ARBA00004123"/>
    </source>
</evidence>
<dbReference type="GO" id="GO:0001682">
    <property type="term" value="P:tRNA 5'-leader removal"/>
    <property type="evidence" value="ECO:0007669"/>
    <property type="project" value="InterPro"/>
</dbReference>
<evidence type="ECO:0000313" key="4">
    <source>
        <dbReference type="Proteomes" id="UP001151516"/>
    </source>
</evidence>
<protein>
    <submittedName>
        <fullName evidence="3">RNase P/RNase MRP complex subunit</fullName>
        <ecNumber evidence="3">3.1.26.5</ecNumber>
    </submittedName>
</protein>
<gene>
    <name evidence="3" type="primary">POP4</name>
    <name evidence="3" type="ORF">IWW39_004763</name>
</gene>
<dbReference type="InterPro" id="IPR016848">
    <property type="entry name" value="RNase_P/MRP_Rpp29-subunit"/>
</dbReference>
<dbReference type="Gene3D" id="2.30.30.210">
    <property type="entry name" value="Ribonuclease P/MRP, subunit p29"/>
    <property type="match status" value="1"/>
</dbReference>
<dbReference type="GO" id="GO:0030677">
    <property type="term" value="C:ribonuclease P complex"/>
    <property type="evidence" value="ECO:0007669"/>
    <property type="project" value="InterPro"/>
</dbReference>
<dbReference type="OrthoDB" id="124041at2759"/>
<dbReference type="GO" id="GO:0000172">
    <property type="term" value="C:ribonuclease MRP complex"/>
    <property type="evidence" value="ECO:0007669"/>
    <property type="project" value="InterPro"/>
</dbReference>
<comment type="caution">
    <text evidence="3">The sequence shown here is derived from an EMBL/GenBank/DDBJ whole genome shotgun (WGS) entry which is preliminary data.</text>
</comment>
<dbReference type="PANTHER" id="PTHR13348">
    <property type="entry name" value="RIBONUCLEASE P SUBUNIT P29"/>
    <property type="match status" value="1"/>
</dbReference>
<dbReference type="Proteomes" id="UP001151516">
    <property type="component" value="Unassembled WGS sequence"/>
</dbReference>
<name>A0A9W8L3C2_9FUNG</name>
<keyword evidence="3" id="KW-0378">Hydrolase</keyword>
<evidence type="ECO:0000256" key="2">
    <source>
        <dbReference type="ARBA" id="ARBA00006181"/>
    </source>
</evidence>
<proteinExistence type="inferred from homology"/>
<accession>A0A9W8L3C2</accession>
<dbReference type="InterPro" id="IPR002730">
    <property type="entry name" value="Rpp29/RNP1"/>
</dbReference>
<dbReference type="InterPro" id="IPR023534">
    <property type="entry name" value="Rof/RNase_P-like"/>
</dbReference>
<sequence length="189" mass="20946">MSEIGFYSQLPNAIKTRSGHPTTVPVDATTNKFTPLFVEKSVNPTQSDIAAATAFKTRVEGRQLLLTNSFKDKPKTLKKSAGRKTVTAKERRALRIYEIPSEAQKYANFLPLHRLWSQYIAGVVGDKTGEQMLGRVMRADMHGAQLSVTRAKCPNYVGVSGIVAQETKNVFRIITTDDRLLTVPKAYCA</sequence>
<dbReference type="Pfam" id="PF01868">
    <property type="entry name" value="RNase_P-MRP_p29"/>
    <property type="match status" value="1"/>
</dbReference>
<dbReference type="EMBL" id="JANBTX010000195">
    <property type="protein sequence ID" value="KAJ2684663.1"/>
    <property type="molecule type" value="Genomic_DNA"/>
</dbReference>
<dbReference type="EC" id="3.1.26.5" evidence="3"/>
<dbReference type="PANTHER" id="PTHR13348:SF0">
    <property type="entry name" value="RIBONUCLEASE P PROTEIN SUBUNIT P29"/>
    <property type="match status" value="1"/>
</dbReference>
<comment type="subcellular location">
    <subcellularLocation>
        <location evidence="1">Nucleus</location>
    </subcellularLocation>
</comment>
<dbReference type="InterPro" id="IPR036980">
    <property type="entry name" value="RNase_P/MRP_Rpp29_sf"/>
</dbReference>
<dbReference type="SUPFAM" id="SSF101744">
    <property type="entry name" value="Rof/RNase P subunit-like"/>
    <property type="match status" value="1"/>
</dbReference>